<dbReference type="RefSeq" id="WP_153026156.1">
    <property type="nucleotide sequence ID" value="NZ_WIAO01000019.1"/>
</dbReference>
<evidence type="ECO:0000313" key="2">
    <source>
        <dbReference type="EMBL" id="MQM27004.1"/>
    </source>
</evidence>
<keyword evidence="3" id="KW-1185">Reference proteome</keyword>
<feature type="transmembrane region" description="Helical" evidence="1">
    <location>
        <begin position="78"/>
        <end position="103"/>
    </location>
</feature>
<evidence type="ECO:0000313" key="3">
    <source>
        <dbReference type="Proteomes" id="UP000477750"/>
    </source>
</evidence>
<feature type="transmembrane region" description="Helical" evidence="1">
    <location>
        <begin position="200"/>
        <end position="217"/>
    </location>
</feature>
<protein>
    <submittedName>
        <fullName evidence="2">ABC transporter permease</fullName>
    </submittedName>
</protein>
<accession>A0A6L5GBF6</accession>
<gene>
    <name evidence="2" type="ORF">GFD30_15695</name>
</gene>
<feature type="transmembrane region" description="Helical" evidence="1">
    <location>
        <begin position="36"/>
        <end position="58"/>
    </location>
</feature>
<sequence length="276" mass="27882">MTAIAAETRRTAVKRVTFPRVLLSESTKFRTLRSSWITLGLSLVLLAGFGAIAAYTYSPGGAGVTDGPPGIAGRPLDAVSLSLMGLSFASLVAGVLGVLMSAGEYSTGMIRSTLAAVPKRLPVLWAKALIAFGAVFAVTAAGAFLAFLIGTVGLDGEAIALTLGDDGVVRSLFGAGLYLGLVAVFGVGLGTLLRSPAGGIASLVGVLLLLPGLSQLLPDSWEDTLTPYLPSNAGGAAYALTQAEGALTPGEGLAVFAGWVAVTLIGAAFRLKRADC</sequence>
<keyword evidence="1" id="KW-0472">Membrane</keyword>
<dbReference type="PANTHER" id="PTHR37305:SF1">
    <property type="entry name" value="MEMBRANE PROTEIN"/>
    <property type="match status" value="1"/>
</dbReference>
<reference evidence="2 3" key="1">
    <citation type="submission" date="2019-10" db="EMBL/GenBank/DDBJ databases">
        <title>Glycomyces albidus sp. nov., a novel actinomycete isolated from rhizosphere soil of wheat (Triticum aestivum L.).</title>
        <authorList>
            <person name="Qian L."/>
        </authorList>
    </citation>
    <scope>NUCLEOTIDE SEQUENCE [LARGE SCALE GENOMIC DNA]</scope>
    <source>
        <strain evidence="2 3">NEAU-7082</strain>
    </source>
</reference>
<proteinExistence type="predicted"/>
<dbReference type="Proteomes" id="UP000477750">
    <property type="component" value="Unassembled WGS sequence"/>
</dbReference>
<feature type="transmembrane region" description="Helical" evidence="1">
    <location>
        <begin position="253"/>
        <end position="271"/>
    </location>
</feature>
<dbReference type="PANTHER" id="PTHR37305">
    <property type="entry name" value="INTEGRAL MEMBRANE PROTEIN-RELATED"/>
    <property type="match status" value="1"/>
</dbReference>
<organism evidence="2 3">
    <name type="scientific">Glycomyces albidus</name>
    <dbReference type="NCBI Taxonomy" id="2656774"/>
    <lineage>
        <taxon>Bacteria</taxon>
        <taxon>Bacillati</taxon>
        <taxon>Actinomycetota</taxon>
        <taxon>Actinomycetes</taxon>
        <taxon>Glycomycetales</taxon>
        <taxon>Glycomycetaceae</taxon>
        <taxon>Glycomyces</taxon>
    </lineage>
</organism>
<comment type="caution">
    <text evidence="2">The sequence shown here is derived from an EMBL/GenBank/DDBJ whole genome shotgun (WGS) entry which is preliminary data.</text>
</comment>
<evidence type="ECO:0000256" key="1">
    <source>
        <dbReference type="SAM" id="Phobius"/>
    </source>
</evidence>
<keyword evidence="1" id="KW-0812">Transmembrane</keyword>
<dbReference type="AlphaFoldDB" id="A0A6L5GBF6"/>
<feature type="transmembrane region" description="Helical" evidence="1">
    <location>
        <begin position="124"/>
        <end position="152"/>
    </location>
</feature>
<feature type="transmembrane region" description="Helical" evidence="1">
    <location>
        <begin position="172"/>
        <end position="193"/>
    </location>
</feature>
<dbReference type="EMBL" id="WIAO01000019">
    <property type="protein sequence ID" value="MQM27004.1"/>
    <property type="molecule type" value="Genomic_DNA"/>
</dbReference>
<name>A0A6L5GBF6_9ACTN</name>
<keyword evidence="1" id="KW-1133">Transmembrane helix</keyword>